<feature type="transmembrane region" description="Helical" evidence="1">
    <location>
        <begin position="69"/>
        <end position="94"/>
    </location>
</feature>
<dbReference type="WBParaSite" id="Pan_g13603.t1">
    <property type="protein sequence ID" value="Pan_g13603.t1"/>
    <property type="gene ID" value="Pan_g13603"/>
</dbReference>
<name>A0A7E4UXF6_PANRE</name>
<evidence type="ECO:0000256" key="1">
    <source>
        <dbReference type="SAM" id="Phobius"/>
    </source>
</evidence>
<evidence type="ECO:0000313" key="3">
    <source>
        <dbReference type="WBParaSite" id="Pan_g13603.t1"/>
    </source>
</evidence>
<keyword evidence="1" id="KW-0472">Membrane</keyword>
<dbReference type="AlphaFoldDB" id="A0A7E4UXF6"/>
<evidence type="ECO:0000313" key="2">
    <source>
        <dbReference type="Proteomes" id="UP000492821"/>
    </source>
</evidence>
<accession>A0A7E4UXF6</accession>
<proteinExistence type="predicted"/>
<dbReference type="Proteomes" id="UP000492821">
    <property type="component" value="Unassembled WGS sequence"/>
</dbReference>
<sequence>MKCHLMQLYQLESYKSVVFARGGPLWFGSNNRLKCSAVPVAAIVANVCYWSAPLQSLYRYFIVCRQKTLSVYTTLAVQLAIVIILGIPGIPYFLDYTPLDQSPKNLALLRSLHAWANEADVADTFCFLELVR</sequence>
<keyword evidence="2" id="KW-1185">Reference proteome</keyword>
<organism evidence="2 3">
    <name type="scientific">Panagrellus redivivus</name>
    <name type="common">Microworm</name>
    <dbReference type="NCBI Taxonomy" id="6233"/>
    <lineage>
        <taxon>Eukaryota</taxon>
        <taxon>Metazoa</taxon>
        <taxon>Ecdysozoa</taxon>
        <taxon>Nematoda</taxon>
        <taxon>Chromadorea</taxon>
        <taxon>Rhabditida</taxon>
        <taxon>Tylenchina</taxon>
        <taxon>Panagrolaimomorpha</taxon>
        <taxon>Panagrolaimoidea</taxon>
        <taxon>Panagrolaimidae</taxon>
        <taxon>Panagrellus</taxon>
    </lineage>
</organism>
<protein>
    <submittedName>
        <fullName evidence="3">G_PROTEIN_RECEP_F1_2 domain-containing protein</fullName>
    </submittedName>
</protein>
<reference evidence="3" key="2">
    <citation type="submission" date="2020-10" db="UniProtKB">
        <authorList>
            <consortium name="WormBaseParasite"/>
        </authorList>
    </citation>
    <scope>IDENTIFICATION</scope>
</reference>
<keyword evidence="1" id="KW-1133">Transmembrane helix</keyword>
<reference evidence="2" key="1">
    <citation type="journal article" date="2013" name="Genetics">
        <title>The draft genome and transcriptome of Panagrellus redivivus are shaped by the harsh demands of a free-living lifestyle.</title>
        <authorList>
            <person name="Srinivasan J."/>
            <person name="Dillman A.R."/>
            <person name="Macchietto M.G."/>
            <person name="Heikkinen L."/>
            <person name="Lakso M."/>
            <person name="Fracchia K.M."/>
            <person name="Antoshechkin I."/>
            <person name="Mortazavi A."/>
            <person name="Wong G."/>
            <person name="Sternberg P.W."/>
        </authorList>
    </citation>
    <scope>NUCLEOTIDE SEQUENCE [LARGE SCALE GENOMIC DNA]</scope>
    <source>
        <strain evidence="2">MT8872</strain>
    </source>
</reference>
<keyword evidence="1" id="KW-0812">Transmembrane</keyword>